<protein>
    <recommendedName>
        <fullName evidence="4">NlpB/DapX lipoprotein</fullName>
    </recommendedName>
</protein>
<gene>
    <name evidence="2" type="ORF">ACFOND_07490</name>
</gene>
<dbReference type="InterPro" id="IPR042268">
    <property type="entry name" value="BamC_C"/>
</dbReference>
<keyword evidence="3" id="KW-1185">Reference proteome</keyword>
<dbReference type="PROSITE" id="PS51257">
    <property type="entry name" value="PROKAR_LIPOPROTEIN"/>
    <property type="match status" value="1"/>
</dbReference>
<accession>A0ABV7WRJ4</accession>
<dbReference type="RefSeq" id="WP_290282529.1">
    <property type="nucleotide sequence ID" value="NZ_JAUFQI010000001.1"/>
</dbReference>
<keyword evidence="1" id="KW-0732">Signal</keyword>
<dbReference type="EMBL" id="JBHRYN010000008">
    <property type="protein sequence ID" value="MFC3701474.1"/>
    <property type="molecule type" value="Genomic_DNA"/>
</dbReference>
<name>A0ABV7WRJ4_9GAMM</name>
<dbReference type="Gene3D" id="3.30.310.170">
    <property type="entry name" value="Outer membrane protein assembly factor BamC"/>
    <property type="match status" value="1"/>
</dbReference>
<organism evidence="2 3">
    <name type="scientific">Reinekea marina</name>
    <dbReference type="NCBI Taxonomy" id="1310421"/>
    <lineage>
        <taxon>Bacteria</taxon>
        <taxon>Pseudomonadati</taxon>
        <taxon>Pseudomonadota</taxon>
        <taxon>Gammaproteobacteria</taxon>
        <taxon>Oceanospirillales</taxon>
        <taxon>Saccharospirillaceae</taxon>
        <taxon>Reinekea</taxon>
    </lineage>
</organism>
<evidence type="ECO:0008006" key="4">
    <source>
        <dbReference type="Google" id="ProtNLM"/>
    </source>
</evidence>
<dbReference type="Proteomes" id="UP001595710">
    <property type="component" value="Unassembled WGS sequence"/>
</dbReference>
<evidence type="ECO:0000313" key="2">
    <source>
        <dbReference type="EMBL" id="MFC3701474.1"/>
    </source>
</evidence>
<proteinExistence type="predicted"/>
<feature type="signal peptide" evidence="1">
    <location>
        <begin position="1"/>
        <end position="17"/>
    </location>
</feature>
<comment type="caution">
    <text evidence="2">The sequence shown here is derived from an EMBL/GenBank/DDBJ whole genome shotgun (WGS) entry which is preliminary data.</text>
</comment>
<feature type="chain" id="PRO_5045691495" description="NlpB/DapX lipoprotein" evidence="1">
    <location>
        <begin position="18"/>
        <end position="185"/>
    </location>
</feature>
<sequence>MKRTLLSSIFVSFFVLGCSSTPSMVSYDASVVSGEDHLPLPADAPAQVNVDDIDVPRLTLDISSDSNATTAPLSVEKITDSFGQTSLKINRNTASSWELVDQALIELAIETTDRNRSEYRFELASNVGKRGLLARLFGKKTNPLLLVLIPSGQNTILSLESANDELPDSKQADELFEKLLMHWSE</sequence>
<evidence type="ECO:0000256" key="1">
    <source>
        <dbReference type="SAM" id="SignalP"/>
    </source>
</evidence>
<reference evidence="3" key="1">
    <citation type="journal article" date="2019" name="Int. J. Syst. Evol. Microbiol.">
        <title>The Global Catalogue of Microorganisms (GCM) 10K type strain sequencing project: providing services to taxonomists for standard genome sequencing and annotation.</title>
        <authorList>
            <consortium name="The Broad Institute Genomics Platform"/>
            <consortium name="The Broad Institute Genome Sequencing Center for Infectious Disease"/>
            <person name="Wu L."/>
            <person name="Ma J."/>
        </authorList>
    </citation>
    <scope>NUCLEOTIDE SEQUENCE [LARGE SCALE GENOMIC DNA]</scope>
    <source>
        <strain evidence="3">CECT 8288</strain>
    </source>
</reference>
<evidence type="ECO:0000313" key="3">
    <source>
        <dbReference type="Proteomes" id="UP001595710"/>
    </source>
</evidence>